<name>A0ABS8U0I0_9SPHI</name>
<organism evidence="2 3">
    <name type="scientific">Mucilaginibacter roseus</name>
    <dbReference type="NCBI Taxonomy" id="1528868"/>
    <lineage>
        <taxon>Bacteria</taxon>
        <taxon>Pseudomonadati</taxon>
        <taxon>Bacteroidota</taxon>
        <taxon>Sphingobacteriia</taxon>
        <taxon>Sphingobacteriales</taxon>
        <taxon>Sphingobacteriaceae</taxon>
        <taxon>Mucilaginibacter</taxon>
    </lineage>
</organism>
<evidence type="ECO:0000313" key="3">
    <source>
        <dbReference type="Proteomes" id="UP001199919"/>
    </source>
</evidence>
<dbReference type="SUPFAM" id="SSF53756">
    <property type="entry name" value="UDP-Glycosyltransferase/glycogen phosphorylase"/>
    <property type="match status" value="1"/>
</dbReference>
<dbReference type="CDD" id="cd03801">
    <property type="entry name" value="GT4_PimA-like"/>
    <property type="match status" value="1"/>
</dbReference>
<dbReference type="Pfam" id="PF00534">
    <property type="entry name" value="Glycos_transf_1"/>
    <property type="match status" value="1"/>
</dbReference>
<dbReference type="InterPro" id="IPR001296">
    <property type="entry name" value="Glyco_trans_1"/>
</dbReference>
<sequence length="412" mass="45807">MNVVISHPTGNRNVRAVIASLAKANMLSAFHTTLATHQNSAWLKLLPGKLRAELMRRSFQVPMGSLYTRPALEMVRMTLPRLGINSCTEHEKGWASVDAVYRDLDKATAKRLRHFTKNKSITAVYAYEDGALATFKEARRLGLKCVYDLPIAYWETAQKLLNEEATRMPEWAITLGGGINDSEAKLERKTQELELADVVVGPGSFVMDSLPNWAATKQRIVSPFGSPQYGDIKAVADKNKPLRVLFAGSMGQRKGLGDLFKAVKLLNTKNIELVVMGSLLAPMDFYRKQLSDFTYEPGRSHDQVLELMRSCDVFCLPSIVEGRALVMQEAMSQGLPIIITPNTGGADLVEDGKTGFLVDIRSPEAIAEKIAWFADNRDKLPQMSKAAQLKAATYTWETYGDNVIHELVNYTH</sequence>
<dbReference type="Gene3D" id="3.40.50.2000">
    <property type="entry name" value="Glycogen Phosphorylase B"/>
    <property type="match status" value="2"/>
</dbReference>
<protein>
    <submittedName>
        <fullName evidence="2">Glycosyltransferase</fullName>
    </submittedName>
</protein>
<evidence type="ECO:0000313" key="2">
    <source>
        <dbReference type="EMBL" id="MCD8739752.1"/>
    </source>
</evidence>
<keyword evidence="3" id="KW-1185">Reference proteome</keyword>
<dbReference type="EMBL" id="JAJPWV010000001">
    <property type="protein sequence ID" value="MCD8739752.1"/>
    <property type="molecule type" value="Genomic_DNA"/>
</dbReference>
<reference evidence="2 3" key="1">
    <citation type="submission" date="2021-12" db="EMBL/GenBank/DDBJ databases">
        <title>Mucilaginibacter roseus genome.</title>
        <authorList>
            <person name="Ferreira J.R."/>
            <person name="Newman J.D."/>
        </authorList>
    </citation>
    <scope>NUCLEOTIDE SEQUENCE [LARGE SCALE GENOMIC DNA]</scope>
    <source>
        <strain evidence="2 3">LMG 28454</strain>
    </source>
</reference>
<evidence type="ECO:0000259" key="1">
    <source>
        <dbReference type="Pfam" id="PF00534"/>
    </source>
</evidence>
<comment type="caution">
    <text evidence="2">The sequence shown here is derived from an EMBL/GenBank/DDBJ whole genome shotgun (WGS) entry which is preliminary data.</text>
</comment>
<dbReference type="RefSeq" id="WP_232175723.1">
    <property type="nucleotide sequence ID" value="NZ_JAJPWV010000001.1"/>
</dbReference>
<accession>A0ABS8U0I0</accession>
<feature type="domain" description="Glycosyl transferase family 1" evidence="1">
    <location>
        <begin position="236"/>
        <end position="388"/>
    </location>
</feature>
<gene>
    <name evidence="2" type="ORF">LT679_03980</name>
</gene>
<proteinExistence type="predicted"/>
<dbReference type="Proteomes" id="UP001199919">
    <property type="component" value="Unassembled WGS sequence"/>
</dbReference>
<dbReference type="PANTHER" id="PTHR12526">
    <property type="entry name" value="GLYCOSYLTRANSFERASE"/>
    <property type="match status" value="1"/>
</dbReference>